<dbReference type="Proteomes" id="UP000887565">
    <property type="component" value="Unplaced"/>
</dbReference>
<dbReference type="WBParaSite" id="nRc.2.0.1.t41973-RA">
    <property type="protein sequence ID" value="nRc.2.0.1.t41973-RA"/>
    <property type="gene ID" value="nRc.2.0.1.g41973"/>
</dbReference>
<evidence type="ECO:0000313" key="1">
    <source>
        <dbReference type="Proteomes" id="UP000887565"/>
    </source>
</evidence>
<proteinExistence type="predicted"/>
<evidence type="ECO:0000313" key="2">
    <source>
        <dbReference type="WBParaSite" id="nRc.2.0.1.t41973-RA"/>
    </source>
</evidence>
<protein>
    <submittedName>
        <fullName evidence="2">Uncharacterized protein</fullName>
    </submittedName>
</protein>
<accession>A0A915KT85</accession>
<dbReference type="AlphaFoldDB" id="A0A915KT85"/>
<sequence>MRFAAVDRQDIWHKNCKVSVRLLEYWLTRIKDTKLTISARSLKLSPCNKDKQTILVRQSALKKFHPFESYRTRVT</sequence>
<keyword evidence="1" id="KW-1185">Reference proteome</keyword>
<organism evidence="1 2">
    <name type="scientific">Romanomermis culicivorax</name>
    <name type="common">Nematode worm</name>
    <dbReference type="NCBI Taxonomy" id="13658"/>
    <lineage>
        <taxon>Eukaryota</taxon>
        <taxon>Metazoa</taxon>
        <taxon>Ecdysozoa</taxon>
        <taxon>Nematoda</taxon>
        <taxon>Enoplea</taxon>
        <taxon>Dorylaimia</taxon>
        <taxon>Mermithida</taxon>
        <taxon>Mermithoidea</taxon>
        <taxon>Mermithidae</taxon>
        <taxon>Romanomermis</taxon>
    </lineage>
</organism>
<name>A0A915KT85_ROMCU</name>
<reference evidence="2" key="1">
    <citation type="submission" date="2022-11" db="UniProtKB">
        <authorList>
            <consortium name="WormBaseParasite"/>
        </authorList>
    </citation>
    <scope>IDENTIFICATION</scope>
</reference>